<evidence type="ECO:0000313" key="4">
    <source>
        <dbReference type="Proteomes" id="UP000626220"/>
    </source>
</evidence>
<sequence>MTPRAGTGTRGNPTEPARRRCPVSDAMKDLLFWIALFIVLGVVLRWLQKRKQNKD</sequence>
<keyword evidence="4" id="KW-1185">Reference proteome</keyword>
<gene>
    <name evidence="3" type="ORF">GCM10017056_42310</name>
</gene>
<feature type="transmembrane region" description="Helical" evidence="2">
    <location>
        <begin position="30"/>
        <end position="47"/>
    </location>
</feature>
<proteinExistence type="predicted"/>
<reference evidence="3" key="1">
    <citation type="journal article" date="2014" name="Int. J. Syst. Evol. Microbiol.">
        <title>Complete genome sequence of Corynebacterium casei LMG S-19264T (=DSM 44701T), isolated from a smear-ripened cheese.</title>
        <authorList>
            <consortium name="US DOE Joint Genome Institute (JGI-PGF)"/>
            <person name="Walter F."/>
            <person name="Albersmeier A."/>
            <person name="Kalinowski J."/>
            <person name="Ruckert C."/>
        </authorList>
    </citation>
    <scope>NUCLEOTIDE SEQUENCE</scope>
    <source>
        <strain evidence="3">KCTC 42650</strain>
    </source>
</reference>
<reference evidence="3" key="2">
    <citation type="submission" date="2020-09" db="EMBL/GenBank/DDBJ databases">
        <authorList>
            <person name="Sun Q."/>
            <person name="Kim S."/>
        </authorList>
    </citation>
    <scope>NUCLEOTIDE SEQUENCE</scope>
    <source>
        <strain evidence="3">KCTC 42650</strain>
    </source>
</reference>
<comment type="caution">
    <text evidence="3">The sequence shown here is derived from an EMBL/GenBank/DDBJ whole genome shotgun (WGS) entry which is preliminary data.</text>
</comment>
<evidence type="ECO:0000256" key="1">
    <source>
        <dbReference type="SAM" id="MobiDB-lite"/>
    </source>
</evidence>
<dbReference type="EMBL" id="BNCJ01000018">
    <property type="protein sequence ID" value="GHF66630.1"/>
    <property type="molecule type" value="Genomic_DNA"/>
</dbReference>
<keyword evidence="2" id="KW-0812">Transmembrane</keyword>
<name>A0A8J3H062_9RHOB</name>
<dbReference type="AlphaFoldDB" id="A0A8J3H062"/>
<feature type="region of interest" description="Disordered" evidence="1">
    <location>
        <begin position="1"/>
        <end position="20"/>
    </location>
</feature>
<evidence type="ECO:0000256" key="2">
    <source>
        <dbReference type="SAM" id="Phobius"/>
    </source>
</evidence>
<keyword evidence="2" id="KW-1133">Transmembrane helix</keyword>
<evidence type="ECO:0000313" key="3">
    <source>
        <dbReference type="EMBL" id="GHF66630.1"/>
    </source>
</evidence>
<keyword evidence="2" id="KW-0472">Membrane</keyword>
<dbReference type="Proteomes" id="UP000626220">
    <property type="component" value="Unassembled WGS sequence"/>
</dbReference>
<organism evidence="3 4">
    <name type="scientific">Seohaeicola zhoushanensis</name>
    <dbReference type="NCBI Taxonomy" id="1569283"/>
    <lineage>
        <taxon>Bacteria</taxon>
        <taxon>Pseudomonadati</taxon>
        <taxon>Pseudomonadota</taxon>
        <taxon>Alphaproteobacteria</taxon>
        <taxon>Rhodobacterales</taxon>
        <taxon>Roseobacteraceae</taxon>
        <taxon>Seohaeicola</taxon>
    </lineage>
</organism>
<protein>
    <submittedName>
        <fullName evidence="3">Uncharacterized protein</fullName>
    </submittedName>
</protein>
<accession>A0A8J3H062</accession>